<proteinExistence type="predicted"/>
<organism evidence="3 4">
    <name type="scientific">Phenylobacterium ferrooxidans</name>
    <dbReference type="NCBI Taxonomy" id="2982689"/>
    <lineage>
        <taxon>Bacteria</taxon>
        <taxon>Pseudomonadati</taxon>
        <taxon>Pseudomonadota</taxon>
        <taxon>Alphaproteobacteria</taxon>
        <taxon>Caulobacterales</taxon>
        <taxon>Caulobacteraceae</taxon>
        <taxon>Phenylobacterium</taxon>
    </lineage>
</organism>
<name>A0ABW6CSG8_9CAUL</name>
<reference evidence="3 4" key="1">
    <citation type="submission" date="2022-09" db="EMBL/GenBank/DDBJ databases">
        <title>New species of Phenylobacterium.</title>
        <authorList>
            <person name="Mieszkin S."/>
        </authorList>
    </citation>
    <scope>NUCLEOTIDE SEQUENCE [LARGE SCALE GENOMIC DNA]</scope>
    <source>
        <strain evidence="3 4">HK31-G</strain>
    </source>
</reference>
<protein>
    <recommendedName>
        <fullName evidence="2">ATP-grasp domain-containing protein</fullName>
    </recommendedName>
</protein>
<dbReference type="EMBL" id="JAOTJD010000010">
    <property type="protein sequence ID" value="MFD3263788.1"/>
    <property type="molecule type" value="Genomic_DNA"/>
</dbReference>
<keyword evidence="4" id="KW-1185">Reference proteome</keyword>
<keyword evidence="1" id="KW-0547">Nucleotide-binding</keyword>
<dbReference type="InterPro" id="IPR011761">
    <property type="entry name" value="ATP-grasp"/>
</dbReference>
<evidence type="ECO:0000313" key="3">
    <source>
        <dbReference type="EMBL" id="MFD3263788.1"/>
    </source>
</evidence>
<accession>A0ABW6CSG8</accession>
<dbReference type="SUPFAM" id="SSF56059">
    <property type="entry name" value="Glutathione synthetase ATP-binding domain-like"/>
    <property type="match status" value="1"/>
</dbReference>
<dbReference type="PROSITE" id="PS50975">
    <property type="entry name" value="ATP_GRASP"/>
    <property type="match status" value="1"/>
</dbReference>
<feature type="domain" description="ATP-grasp" evidence="2">
    <location>
        <begin position="120"/>
        <end position="330"/>
    </location>
</feature>
<comment type="caution">
    <text evidence="3">The sequence shown here is derived from an EMBL/GenBank/DDBJ whole genome shotgun (WGS) entry which is preliminary data.</text>
</comment>
<evidence type="ECO:0000259" key="2">
    <source>
        <dbReference type="PROSITE" id="PS50975"/>
    </source>
</evidence>
<evidence type="ECO:0000313" key="4">
    <source>
        <dbReference type="Proteomes" id="UP001598130"/>
    </source>
</evidence>
<dbReference type="RefSeq" id="WP_377368961.1">
    <property type="nucleotide sequence ID" value="NZ_JAOTJD010000010.1"/>
</dbReference>
<evidence type="ECO:0000256" key="1">
    <source>
        <dbReference type="PROSITE-ProRule" id="PRU00409"/>
    </source>
</evidence>
<dbReference type="Proteomes" id="UP001598130">
    <property type="component" value="Unassembled WGS sequence"/>
</dbReference>
<gene>
    <name evidence="3" type="ORF">OCL97_07410</name>
</gene>
<keyword evidence="1" id="KW-0067">ATP-binding</keyword>
<sequence>MSPGIDFKDYLLLMGVPDDGRVLAQGQGLLRRPTYVFSGTCSYLSYLGDRLAGAREIWFAPPAGPMSLRIAPGPMVNYLADPDIYGMALAKAERLARAMGRPCLNPPGAVLRSGRDKVARALAGMPGVVAPRTERLSSAGPQELARMIADLGMTYPVLIRPVGAHGGKELLRMDRPEDLEGLVAGWMCGAQVYVTEFHPFADPDGVHRKYRLAVIGDQIILRHVIIGDTWMLHADSQGVDTEADEEARLASFQEGLLPVIAPVVHEIARRLELDVFGIDCHLDQDGRLLVFEANACMNFLARTVPPPNMWDAPVEAIRTALLDLLADPTRWRHAGDDGSPGTPL</sequence>